<dbReference type="AlphaFoldDB" id="A0A914P7I5"/>
<evidence type="ECO:0000313" key="2">
    <source>
        <dbReference type="WBParaSite" id="PDA_v2.g13947.t1"/>
    </source>
</evidence>
<protein>
    <submittedName>
        <fullName evidence="2">Uncharacterized protein</fullName>
    </submittedName>
</protein>
<sequence>MGNIVGHLAPGGYFYPFVDQQNHAFNHERLIAAIKARKSNEVLDLMNCPAWQDIFRRQKYDTQSPVQLLLKYMPKEAEQLQHKCEEQLQQKCEKEGCFKYVIELLTELRVQQYHEQLIAAIKAQQSKVVLDFMNYRGWQDIFRRQKSDTQSPVQLLLIHMPKEYEQLRHKCRKEGCIKYLTELLNDYS</sequence>
<organism evidence="1 2">
    <name type="scientific">Panagrolaimus davidi</name>
    <dbReference type="NCBI Taxonomy" id="227884"/>
    <lineage>
        <taxon>Eukaryota</taxon>
        <taxon>Metazoa</taxon>
        <taxon>Ecdysozoa</taxon>
        <taxon>Nematoda</taxon>
        <taxon>Chromadorea</taxon>
        <taxon>Rhabditida</taxon>
        <taxon>Tylenchina</taxon>
        <taxon>Panagrolaimomorpha</taxon>
        <taxon>Panagrolaimoidea</taxon>
        <taxon>Panagrolaimidae</taxon>
        <taxon>Panagrolaimus</taxon>
    </lineage>
</organism>
<accession>A0A914P7I5</accession>
<name>A0A914P7I5_9BILA</name>
<keyword evidence="1" id="KW-1185">Reference proteome</keyword>
<proteinExistence type="predicted"/>
<dbReference type="Proteomes" id="UP000887578">
    <property type="component" value="Unplaced"/>
</dbReference>
<dbReference type="WBParaSite" id="PDA_v2.g13947.t1">
    <property type="protein sequence ID" value="PDA_v2.g13947.t1"/>
    <property type="gene ID" value="PDA_v2.g13947"/>
</dbReference>
<reference evidence="2" key="1">
    <citation type="submission" date="2022-11" db="UniProtKB">
        <authorList>
            <consortium name="WormBaseParasite"/>
        </authorList>
    </citation>
    <scope>IDENTIFICATION</scope>
</reference>
<evidence type="ECO:0000313" key="1">
    <source>
        <dbReference type="Proteomes" id="UP000887578"/>
    </source>
</evidence>